<reference evidence="4" key="1">
    <citation type="submission" date="2016-04" db="EMBL/GenBank/DDBJ databases">
        <title>Cephalotus genome sequencing.</title>
        <authorList>
            <person name="Fukushima K."/>
            <person name="Hasebe M."/>
            <person name="Fang X."/>
        </authorList>
    </citation>
    <scope>NUCLEOTIDE SEQUENCE [LARGE SCALE GENOMIC DNA]</scope>
    <source>
        <strain evidence="4">cv. St1</strain>
    </source>
</reference>
<dbReference type="AlphaFoldDB" id="A0A1Q3B1A2"/>
<gene>
    <name evidence="3" type="ORF">CFOL_v3_05307</name>
</gene>
<dbReference type="SUPFAM" id="SSF53098">
    <property type="entry name" value="Ribonuclease H-like"/>
    <property type="match status" value="1"/>
</dbReference>
<dbReference type="InterPro" id="IPR012337">
    <property type="entry name" value="RNaseH-like_sf"/>
</dbReference>
<dbReference type="EMBL" id="BDDD01000225">
    <property type="protein sequence ID" value="GAV61781.1"/>
    <property type="molecule type" value="Genomic_DNA"/>
</dbReference>
<dbReference type="PANTHER" id="PTHR32166:SF85">
    <property type="entry name" value="DIMERIZATION, PUTATIVE-RELATED"/>
    <property type="match status" value="1"/>
</dbReference>
<feature type="domain" description="DUF659" evidence="1">
    <location>
        <begin position="152"/>
        <end position="304"/>
    </location>
</feature>
<name>A0A1Q3B1A2_CEPFO</name>
<dbReference type="Pfam" id="PF05699">
    <property type="entry name" value="Dimer_Tnp_hAT"/>
    <property type="match status" value="1"/>
</dbReference>
<evidence type="ECO:0000259" key="2">
    <source>
        <dbReference type="Pfam" id="PF05699"/>
    </source>
</evidence>
<dbReference type="PANTHER" id="PTHR32166">
    <property type="entry name" value="OSJNBA0013A04.12 PROTEIN"/>
    <property type="match status" value="1"/>
</dbReference>
<sequence>MASESDKWGWEHVSVFGGFDRGSGTKRWKCNHCNLRYNGSYSRVRAHLLGFSGVGVKSCPAIDRALREAFQILEEERLARKKKKTSGSGKPGKRIRTSQPSLTWKTISKEDVDEVVARFFYADGVNVNVVNSPYFHDMVKAIAAFGSGYELPSADKLSDSFLCKEKGRIEKLMVLVKESWPNTGCTILCVGQLGGTLGCFHIYIFVSSPRGLMFLKALEIDDSDEGESVFIGALSDAIMEVGHTNVLQIISHIGHACKSSESLMFSKFPQIFWSPCTSHSIQVLMEEIAELEWTKPVFLRAKGIEQCMNAYQSNFPSTYTLNLRESFDPLYAKFAPSCCCLQRIFELKQVLQEVIVSEEWKQWKLGILEDIVIVESSILGDDFWSKAHALLQLYEPFVSLLSTYDIDKSIMGSVYDWRVQALEAVRSKRVDHSALNQLELLIDTRWDVLFSPLHSAGYILNPKYFGSGQTKDKTVMRGWKATLERYECDSAERRVLREQLSSYLRLEGSLGEEDAVDCRDKMDPVAWWENFGFEIPQLQTLAIKVLSQVSSVAMCQEIWRDNSFPCQEAANRLGVERIEDLLFVRNNLRLHRQRNENSSSMSSQRNVNLSSPSGVKKWNNARIEKTKAIVNIHDRM</sequence>
<evidence type="ECO:0000259" key="1">
    <source>
        <dbReference type="Pfam" id="PF04937"/>
    </source>
</evidence>
<dbReference type="OrthoDB" id="2017576at2759"/>
<dbReference type="InterPro" id="IPR007021">
    <property type="entry name" value="DUF659"/>
</dbReference>
<evidence type="ECO:0000313" key="4">
    <source>
        <dbReference type="Proteomes" id="UP000187406"/>
    </source>
</evidence>
<protein>
    <submittedName>
        <fullName evidence="3">DUF659 domain-containing protein/Dimer_Tnp_hAT domain-containing protein</fullName>
    </submittedName>
</protein>
<feature type="domain" description="HAT C-terminal dimerisation" evidence="2">
    <location>
        <begin position="513"/>
        <end position="588"/>
    </location>
</feature>
<dbReference type="InParanoid" id="A0A1Q3B1A2"/>
<dbReference type="Proteomes" id="UP000187406">
    <property type="component" value="Unassembled WGS sequence"/>
</dbReference>
<dbReference type="InterPro" id="IPR008906">
    <property type="entry name" value="HATC_C_dom"/>
</dbReference>
<evidence type="ECO:0000313" key="3">
    <source>
        <dbReference type="EMBL" id="GAV61781.1"/>
    </source>
</evidence>
<dbReference type="GO" id="GO:0046983">
    <property type="term" value="F:protein dimerization activity"/>
    <property type="evidence" value="ECO:0007669"/>
    <property type="project" value="InterPro"/>
</dbReference>
<dbReference type="Pfam" id="PF04937">
    <property type="entry name" value="DUF659"/>
    <property type="match status" value="1"/>
</dbReference>
<dbReference type="STRING" id="3775.A0A1Q3B1A2"/>
<proteinExistence type="predicted"/>
<comment type="caution">
    <text evidence="3">The sequence shown here is derived from an EMBL/GenBank/DDBJ whole genome shotgun (WGS) entry which is preliminary data.</text>
</comment>
<organism evidence="3 4">
    <name type="scientific">Cephalotus follicularis</name>
    <name type="common">Albany pitcher plant</name>
    <dbReference type="NCBI Taxonomy" id="3775"/>
    <lineage>
        <taxon>Eukaryota</taxon>
        <taxon>Viridiplantae</taxon>
        <taxon>Streptophyta</taxon>
        <taxon>Embryophyta</taxon>
        <taxon>Tracheophyta</taxon>
        <taxon>Spermatophyta</taxon>
        <taxon>Magnoliopsida</taxon>
        <taxon>eudicotyledons</taxon>
        <taxon>Gunneridae</taxon>
        <taxon>Pentapetalae</taxon>
        <taxon>rosids</taxon>
        <taxon>fabids</taxon>
        <taxon>Oxalidales</taxon>
        <taxon>Cephalotaceae</taxon>
        <taxon>Cephalotus</taxon>
    </lineage>
</organism>
<accession>A0A1Q3B1A2</accession>
<keyword evidence="4" id="KW-1185">Reference proteome</keyword>